<dbReference type="SFLD" id="SFLDG01123">
    <property type="entry name" value="methyltransferase_(Class_B)"/>
    <property type="match status" value="1"/>
</dbReference>
<dbReference type="InterPro" id="IPR034466">
    <property type="entry name" value="Methyltransferase_Class_B"/>
</dbReference>
<dbReference type="PROSITE" id="PS51918">
    <property type="entry name" value="RADICAL_SAM"/>
    <property type="match status" value="1"/>
</dbReference>
<proteinExistence type="predicted"/>
<dbReference type="InterPro" id="IPR006158">
    <property type="entry name" value="Cobalamin-bd"/>
</dbReference>
<keyword evidence="3" id="KW-0479">Metal-binding</keyword>
<dbReference type="SUPFAM" id="SSF102114">
    <property type="entry name" value="Radical SAM enzymes"/>
    <property type="match status" value="1"/>
</dbReference>
<dbReference type="PANTHER" id="PTHR43409:SF3">
    <property type="entry name" value="HYPOTHETICAL METHYLTRANSFERASE"/>
    <property type="match status" value="1"/>
</dbReference>
<evidence type="ECO:0000256" key="4">
    <source>
        <dbReference type="ARBA" id="ARBA00023004"/>
    </source>
</evidence>
<name>Q0YRV6_9CHLB</name>
<dbReference type="CDD" id="cd01335">
    <property type="entry name" value="Radical_SAM"/>
    <property type="match status" value="1"/>
</dbReference>
<dbReference type="InterPro" id="IPR051198">
    <property type="entry name" value="BchE-like"/>
</dbReference>
<keyword evidence="4" id="KW-0408">Iron</keyword>
<dbReference type="GO" id="GO:0005829">
    <property type="term" value="C:cytosol"/>
    <property type="evidence" value="ECO:0007669"/>
    <property type="project" value="TreeGrafter"/>
</dbReference>
<dbReference type="InterPro" id="IPR006638">
    <property type="entry name" value="Elp3/MiaA/NifB-like_rSAM"/>
</dbReference>
<dbReference type="Gene3D" id="3.40.50.280">
    <property type="entry name" value="Cobalamin-binding domain"/>
    <property type="match status" value="1"/>
</dbReference>
<dbReference type="SFLD" id="SFLDG01082">
    <property type="entry name" value="B12-binding_domain_containing"/>
    <property type="match status" value="1"/>
</dbReference>
<sequence>MNILLIYPEFPDTFWSFKHALKFVNKKASLPPLGLLTVAAMLPESWEKKLVDLNTALLRADDIAWADMAFISAMAVQQESARKVIELCNTAGLTIVAGGPLFTSEHEDFPSVDHFVLNEAELTLQPFLDDLLNGSPKKLYSTDLFADISRTPTPQWKLLDMNKYASMALQFSRGCPYKCDFCNVTALLGHKIRTKTSDQIITELDALRRLGWQDSIFFVDDNFIAHKTYLKKELLPRLIAWQKGYSRTIRFYTECSINLADDQELMSLMVEAGFGMVFIGIETPDDAALHACGKQHNTSRDMLSNIRKIQQSGMEVQGGFIVGFDSDTPSIFQKQIEFIQKSGIVTAMVGILQALPGTRLYDRMQKEGRLLHNSSGDNADSNTNFVPVMDLELLRKGYTDMMNQLYAPKYYYRRIRTLLSEYRAPRLKRRVRFDDMLAFARSTVLLGVVGRERFQYWKMLIWTFFNRQNSLPLAVTLAIYGHHFRKVCQLHLKEVRRTPG</sequence>
<evidence type="ECO:0000313" key="8">
    <source>
        <dbReference type="Proteomes" id="UP000004162"/>
    </source>
</evidence>
<dbReference type="PANTHER" id="PTHR43409">
    <property type="entry name" value="ANAEROBIC MAGNESIUM-PROTOPORPHYRIN IX MONOMETHYL ESTER CYCLASE-RELATED"/>
    <property type="match status" value="1"/>
</dbReference>
<evidence type="ECO:0000256" key="3">
    <source>
        <dbReference type="ARBA" id="ARBA00022723"/>
    </source>
</evidence>
<dbReference type="Pfam" id="PF13282">
    <property type="entry name" value="DUF4070"/>
    <property type="match status" value="1"/>
</dbReference>
<dbReference type="InterPro" id="IPR058240">
    <property type="entry name" value="rSAM_sf"/>
</dbReference>
<feature type="domain" description="Radical SAM core" evidence="6">
    <location>
        <begin position="161"/>
        <end position="409"/>
    </location>
</feature>
<dbReference type="SFLD" id="SFLDS00029">
    <property type="entry name" value="Radical_SAM"/>
    <property type="match status" value="1"/>
</dbReference>
<dbReference type="Pfam" id="PF04055">
    <property type="entry name" value="Radical_SAM"/>
    <property type="match status" value="1"/>
</dbReference>
<comment type="cofactor">
    <cofactor evidence="1">
        <name>[4Fe-4S] cluster</name>
        <dbReference type="ChEBI" id="CHEBI:49883"/>
    </cofactor>
</comment>
<keyword evidence="2" id="KW-0949">S-adenosyl-L-methionine</keyword>
<dbReference type="Pfam" id="PF02310">
    <property type="entry name" value="B12-binding"/>
    <property type="match status" value="1"/>
</dbReference>
<dbReference type="InterPro" id="IPR034530">
    <property type="entry name" value="HpnP-like"/>
</dbReference>
<dbReference type="GO" id="GO:0046872">
    <property type="term" value="F:metal ion binding"/>
    <property type="evidence" value="ECO:0007669"/>
    <property type="project" value="UniProtKB-KW"/>
</dbReference>
<dbReference type="InterPro" id="IPR023404">
    <property type="entry name" value="rSAM_horseshoe"/>
</dbReference>
<dbReference type="EMBL" id="AASE01000008">
    <property type="protein sequence ID" value="EAT59031.1"/>
    <property type="molecule type" value="Genomic_DNA"/>
</dbReference>
<dbReference type="Proteomes" id="UP000004162">
    <property type="component" value="Unassembled WGS sequence"/>
</dbReference>
<evidence type="ECO:0000313" key="7">
    <source>
        <dbReference type="EMBL" id="EAT59031.1"/>
    </source>
</evidence>
<accession>Q0YRV6</accession>
<comment type="caution">
    <text evidence="7">The sequence shown here is derived from an EMBL/GenBank/DDBJ whole genome shotgun (WGS) entry which is preliminary data.</text>
</comment>
<keyword evidence="8" id="KW-1185">Reference proteome</keyword>
<evidence type="ECO:0000259" key="6">
    <source>
        <dbReference type="PROSITE" id="PS51918"/>
    </source>
</evidence>
<reference evidence="7 8" key="1">
    <citation type="submission" date="2006-07" db="EMBL/GenBank/DDBJ databases">
        <title>Annotation of the draft genome assembly of Chlorobium ferroxidans DSM 13031.</title>
        <authorList>
            <consortium name="US DOE Joint Genome Institute (JGI-ORNL)"/>
            <person name="Larimer F."/>
            <person name="Land M."/>
            <person name="Hauser L."/>
        </authorList>
    </citation>
    <scope>NUCLEOTIDE SEQUENCE [LARGE SCALE GENOMIC DNA]</scope>
    <source>
        <strain evidence="7 8">DSM 13031</strain>
    </source>
</reference>
<dbReference type="GO" id="GO:0003824">
    <property type="term" value="F:catalytic activity"/>
    <property type="evidence" value="ECO:0007669"/>
    <property type="project" value="InterPro"/>
</dbReference>
<dbReference type="GO" id="GO:0031419">
    <property type="term" value="F:cobalamin binding"/>
    <property type="evidence" value="ECO:0007669"/>
    <property type="project" value="InterPro"/>
</dbReference>
<evidence type="ECO:0000256" key="5">
    <source>
        <dbReference type="ARBA" id="ARBA00023014"/>
    </source>
</evidence>
<dbReference type="InterPro" id="IPR025274">
    <property type="entry name" value="DUF4070"/>
</dbReference>
<organism evidence="7 8">
    <name type="scientific">Chlorobium ferrooxidans DSM 13031</name>
    <dbReference type="NCBI Taxonomy" id="377431"/>
    <lineage>
        <taxon>Bacteria</taxon>
        <taxon>Pseudomonadati</taxon>
        <taxon>Chlorobiota</taxon>
        <taxon>Chlorobiia</taxon>
        <taxon>Chlorobiales</taxon>
        <taxon>Chlorobiaceae</taxon>
        <taxon>Chlorobium/Pelodictyon group</taxon>
        <taxon>Chlorobium</taxon>
    </lineage>
</organism>
<evidence type="ECO:0000256" key="2">
    <source>
        <dbReference type="ARBA" id="ARBA00022691"/>
    </source>
</evidence>
<dbReference type="SMART" id="SM00729">
    <property type="entry name" value="Elp3"/>
    <property type="match status" value="1"/>
</dbReference>
<evidence type="ECO:0000256" key="1">
    <source>
        <dbReference type="ARBA" id="ARBA00001966"/>
    </source>
</evidence>
<dbReference type="AlphaFoldDB" id="Q0YRV6"/>
<gene>
    <name evidence="7" type="ORF">CferDRAFT_1030</name>
</gene>
<reference evidence="7 8" key="2">
    <citation type="submission" date="2006-07" db="EMBL/GenBank/DDBJ databases">
        <title>Sequencing of the draft genome and assembly of Chlorobium ferroxidans DSM 13031.</title>
        <authorList>
            <consortium name="US DOE Joint Genome Institute (JGI-PGF)"/>
            <person name="Copeland A."/>
            <person name="Lucas S."/>
            <person name="Lapidus A."/>
            <person name="Barry K."/>
            <person name="Glavina del Rio T."/>
            <person name="Dalin E."/>
            <person name="Tice H."/>
            <person name="Bruce D."/>
            <person name="Pitluck S."/>
            <person name="Richardson P."/>
        </authorList>
    </citation>
    <scope>NUCLEOTIDE SEQUENCE [LARGE SCALE GENOMIC DNA]</scope>
    <source>
        <strain evidence="7 8">DSM 13031</strain>
    </source>
</reference>
<protein>
    <submittedName>
        <fullName evidence="7">Radical SAM</fullName>
    </submittedName>
</protein>
<dbReference type="SFLD" id="SFLDF00303">
    <property type="entry name" value="hopanoid_C2-methyltransferase"/>
    <property type="match status" value="1"/>
</dbReference>
<dbReference type="Gene3D" id="3.80.30.20">
    <property type="entry name" value="tm_1862 like domain"/>
    <property type="match status" value="1"/>
</dbReference>
<dbReference type="InterPro" id="IPR007197">
    <property type="entry name" value="rSAM"/>
</dbReference>
<dbReference type="GO" id="GO:0051536">
    <property type="term" value="F:iron-sulfur cluster binding"/>
    <property type="evidence" value="ECO:0007669"/>
    <property type="project" value="UniProtKB-KW"/>
</dbReference>
<keyword evidence="5" id="KW-0411">Iron-sulfur</keyword>
<dbReference type="OrthoDB" id="9801424at2"/>
<dbReference type="RefSeq" id="WP_006366278.1">
    <property type="nucleotide sequence ID" value="NZ_AASE01000008.1"/>
</dbReference>